<evidence type="ECO:0000256" key="1">
    <source>
        <dbReference type="SAM" id="Coils"/>
    </source>
</evidence>
<organism evidence="3 4">
    <name type="scientific">Leishmania martiniquensis</name>
    <dbReference type="NCBI Taxonomy" id="1580590"/>
    <lineage>
        <taxon>Eukaryota</taxon>
        <taxon>Discoba</taxon>
        <taxon>Euglenozoa</taxon>
        <taxon>Kinetoplastea</taxon>
        <taxon>Metakinetoplastina</taxon>
        <taxon>Trypanosomatida</taxon>
        <taxon>Trypanosomatidae</taxon>
        <taxon>Leishmaniinae</taxon>
        <taxon>Leishmania</taxon>
    </lineage>
</organism>
<dbReference type="RefSeq" id="XP_067180206.1">
    <property type="nucleotide sequence ID" value="XM_067323255.1"/>
</dbReference>
<comment type="caution">
    <text evidence="3">The sequence shown here is derived from an EMBL/GenBank/DDBJ whole genome shotgun (WGS) entry which is preliminary data.</text>
</comment>
<proteinExistence type="predicted"/>
<keyword evidence="4" id="KW-1185">Reference proteome</keyword>
<reference evidence="3 4" key="1">
    <citation type="submission" date="2021-03" db="EMBL/GenBank/DDBJ databases">
        <title>Leishmania (Mundinia) martiniquensis Genome sequencing and assembly.</title>
        <authorList>
            <person name="Almutairi H."/>
            <person name="Gatherer D."/>
        </authorList>
    </citation>
    <scope>NUCLEOTIDE SEQUENCE [LARGE SCALE GENOMIC DNA]</scope>
    <source>
        <strain evidence="3">LSCM1</strain>
    </source>
</reference>
<dbReference type="Proteomes" id="UP000673552">
    <property type="component" value="Chromosome 13"/>
</dbReference>
<dbReference type="EMBL" id="JAFEUZ010000013">
    <property type="protein sequence ID" value="KAG5483966.1"/>
    <property type="molecule type" value="Genomic_DNA"/>
</dbReference>
<name>A0A836KRA2_9TRYP</name>
<gene>
    <name evidence="3" type="ORF">LSCM1_05816</name>
</gene>
<sequence>MSLHTRTLQGSRVAATPQRNCPACVSRASPVGAIEISMANFLADQEAAFEEFIGLCKTDASRAPTSWRFRGAVPAAQVPPDVPLAPCSSNQSASLPSDGTAADEKQRTRQASRASIVASLLKQEKASQQLLAVGRSAAREAEELRRATELEEDKLHFAQARNRLLRCRLAALTRERCKGLHHVELNNDGNSVDVVGAKQAPTSPIGQSSCGYDYTNDIVEARRQLDQCTRELEEIQLRLHELQQYHLSQLSGYLRPVMTANDALRTTENFLDKETNMAVRATVIDSLLEVNRALKPLMVQHDAPRSMEGALPCLNNATTLWDRLAVQNFVVGRINRLLTCMCPTTPPVMLKDTNMMYSKEMNSVFREGAAAHTQDVVGEAHTCREGPLPLIT</sequence>
<feature type="coiled-coil region" evidence="1">
    <location>
        <begin position="218"/>
        <end position="245"/>
    </location>
</feature>
<evidence type="ECO:0000256" key="2">
    <source>
        <dbReference type="SAM" id="MobiDB-lite"/>
    </source>
</evidence>
<dbReference type="GeneID" id="92515767"/>
<feature type="region of interest" description="Disordered" evidence="2">
    <location>
        <begin position="80"/>
        <end position="109"/>
    </location>
</feature>
<protein>
    <submittedName>
        <fullName evidence="3">Uncharacterized protein</fullName>
    </submittedName>
</protein>
<evidence type="ECO:0000313" key="3">
    <source>
        <dbReference type="EMBL" id="KAG5483966.1"/>
    </source>
</evidence>
<feature type="coiled-coil region" evidence="1">
    <location>
        <begin position="141"/>
        <end position="175"/>
    </location>
</feature>
<dbReference type="OrthoDB" id="264095at2759"/>
<accession>A0A836KRA2</accession>
<dbReference type="AlphaFoldDB" id="A0A836KRA2"/>
<keyword evidence="1" id="KW-0175">Coiled coil</keyword>
<feature type="compositionally biased region" description="Polar residues" evidence="2">
    <location>
        <begin position="87"/>
        <end position="97"/>
    </location>
</feature>
<dbReference type="KEGG" id="lmat:92515767"/>
<evidence type="ECO:0000313" key="4">
    <source>
        <dbReference type="Proteomes" id="UP000673552"/>
    </source>
</evidence>